<dbReference type="RefSeq" id="WP_376829082.1">
    <property type="nucleotide sequence ID" value="NZ_JBHLWR010000004.1"/>
</dbReference>
<evidence type="ECO:0000256" key="5">
    <source>
        <dbReference type="ARBA" id="ARBA00023204"/>
    </source>
</evidence>
<dbReference type="Proteomes" id="UP001595536">
    <property type="component" value="Unassembled WGS sequence"/>
</dbReference>
<dbReference type="PIRSF" id="PIRSF018267">
    <property type="entry name" value="VSR_endonuc"/>
    <property type="match status" value="1"/>
</dbReference>
<dbReference type="InterPro" id="IPR011335">
    <property type="entry name" value="Restrct_endonuc-II-like"/>
</dbReference>
<protein>
    <recommendedName>
        <fullName evidence="6">Very short patch repair endonuclease</fullName>
        <ecNumber evidence="6">3.1.-.-</ecNumber>
    </recommendedName>
</protein>
<comment type="function">
    <text evidence="6">May nick specific sequences that contain T:G mispairs resulting from m5C-deamination.</text>
</comment>
<keyword evidence="8" id="KW-1185">Reference proteome</keyword>
<gene>
    <name evidence="7" type="ORF">ACFOEX_08115</name>
</gene>
<keyword evidence="4 6" id="KW-0378">Hydrolase</keyword>
<evidence type="ECO:0000256" key="1">
    <source>
        <dbReference type="ARBA" id="ARBA00022722"/>
    </source>
</evidence>
<evidence type="ECO:0000256" key="6">
    <source>
        <dbReference type="PIRNR" id="PIRNR018267"/>
    </source>
</evidence>
<evidence type="ECO:0000313" key="7">
    <source>
        <dbReference type="EMBL" id="MFC3266315.1"/>
    </source>
</evidence>
<dbReference type="InterPro" id="IPR004603">
    <property type="entry name" value="DNA_mismatch_endonuc_vsr"/>
</dbReference>
<keyword evidence="3 6" id="KW-0227">DNA damage</keyword>
<evidence type="ECO:0000256" key="4">
    <source>
        <dbReference type="ARBA" id="ARBA00022801"/>
    </source>
</evidence>
<keyword evidence="1 6" id="KW-0540">Nuclease</keyword>
<keyword evidence="2 6" id="KW-0255">Endonuclease</keyword>
<dbReference type="Gene3D" id="3.40.960.10">
    <property type="entry name" value="VSR Endonuclease"/>
    <property type="match status" value="1"/>
</dbReference>
<dbReference type="CDD" id="cd00221">
    <property type="entry name" value="Vsr"/>
    <property type="match status" value="1"/>
</dbReference>
<dbReference type="NCBIfam" id="TIGR00632">
    <property type="entry name" value="vsr"/>
    <property type="match status" value="1"/>
</dbReference>
<keyword evidence="5 6" id="KW-0234">DNA repair</keyword>
<reference evidence="8" key="1">
    <citation type="journal article" date="2019" name="Int. J. Syst. Evol. Microbiol.">
        <title>The Global Catalogue of Microorganisms (GCM) 10K type strain sequencing project: providing services to taxonomists for standard genome sequencing and annotation.</title>
        <authorList>
            <consortium name="The Broad Institute Genomics Platform"/>
            <consortium name="The Broad Institute Genome Sequencing Center for Infectious Disease"/>
            <person name="Wu L."/>
            <person name="Ma J."/>
        </authorList>
    </citation>
    <scope>NUCLEOTIDE SEQUENCE [LARGE SCALE GENOMIC DNA]</scope>
    <source>
        <strain evidence="8">CCM 7941</strain>
    </source>
</reference>
<proteinExistence type="inferred from homology"/>
<name>A0ABV7LF48_9HYPH</name>
<dbReference type="SUPFAM" id="SSF52980">
    <property type="entry name" value="Restriction endonuclease-like"/>
    <property type="match status" value="1"/>
</dbReference>
<evidence type="ECO:0000256" key="3">
    <source>
        <dbReference type="ARBA" id="ARBA00022763"/>
    </source>
</evidence>
<comment type="caution">
    <text evidence="7">The sequence shown here is derived from an EMBL/GenBank/DDBJ whole genome shotgun (WGS) entry which is preliminary data.</text>
</comment>
<evidence type="ECO:0000256" key="2">
    <source>
        <dbReference type="ARBA" id="ARBA00022759"/>
    </source>
</evidence>
<comment type="similarity">
    <text evidence="6">Belongs to the vsr family.</text>
</comment>
<evidence type="ECO:0000313" key="8">
    <source>
        <dbReference type="Proteomes" id="UP001595536"/>
    </source>
</evidence>
<organism evidence="7 8">
    <name type="scientific">Camelimonas abortus</name>
    <dbReference type="NCBI Taxonomy" id="1017184"/>
    <lineage>
        <taxon>Bacteria</taxon>
        <taxon>Pseudomonadati</taxon>
        <taxon>Pseudomonadota</taxon>
        <taxon>Alphaproteobacteria</taxon>
        <taxon>Hyphomicrobiales</taxon>
        <taxon>Chelatococcaceae</taxon>
        <taxon>Camelimonas</taxon>
    </lineage>
</organism>
<dbReference type="Pfam" id="PF03852">
    <property type="entry name" value="Vsr"/>
    <property type="match status" value="1"/>
</dbReference>
<dbReference type="EC" id="3.1.-.-" evidence="6"/>
<dbReference type="EMBL" id="JBHRUV010000034">
    <property type="protein sequence ID" value="MFC3266315.1"/>
    <property type="molecule type" value="Genomic_DNA"/>
</dbReference>
<accession>A0ABV7LF48</accession>
<dbReference type="GO" id="GO:0004519">
    <property type="term" value="F:endonuclease activity"/>
    <property type="evidence" value="ECO:0007669"/>
    <property type="project" value="UniProtKB-KW"/>
</dbReference>
<sequence>MALKKPEQNPSAARSAVMRAVRSADTRPEMTVRRTLHAMGYRYRLHRRDLPGSPDIVFPGRRKVIFIHGCFWHGHDCARGARMPAANASYWRSKIARNMARDQATMAALAAAGWQALVVWECELKQRLRPALEARLKAFLDGAETQAAAPRLRPGAAPEK</sequence>